<dbReference type="PROSITE" id="PS01359">
    <property type="entry name" value="ZF_PHD_1"/>
    <property type="match status" value="1"/>
</dbReference>
<dbReference type="CDD" id="cd15489">
    <property type="entry name" value="PHD_SF"/>
    <property type="match status" value="1"/>
</dbReference>
<dbReference type="InterPro" id="IPR011011">
    <property type="entry name" value="Znf_FYVE_PHD"/>
</dbReference>
<organism evidence="9 10">
    <name type="scientific">Liquidambar formosana</name>
    <name type="common">Formosan gum</name>
    <dbReference type="NCBI Taxonomy" id="63359"/>
    <lineage>
        <taxon>Eukaryota</taxon>
        <taxon>Viridiplantae</taxon>
        <taxon>Streptophyta</taxon>
        <taxon>Embryophyta</taxon>
        <taxon>Tracheophyta</taxon>
        <taxon>Spermatophyta</taxon>
        <taxon>Magnoliopsida</taxon>
        <taxon>eudicotyledons</taxon>
        <taxon>Gunneridae</taxon>
        <taxon>Pentapetalae</taxon>
        <taxon>Saxifragales</taxon>
        <taxon>Altingiaceae</taxon>
        <taxon>Liquidambar</taxon>
    </lineage>
</organism>
<dbReference type="Pfam" id="PF00628">
    <property type="entry name" value="PHD"/>
    <property type="match status" value="1"/>
</dbReference>
<dbReference type="SUPFAM" id="SSF57903">
    <property type="entry name" value="FYVE/PHD zinc finger"/>
    <property type="match status" value="1"/>
</dbReference>
<dbReference type="EMBL" id="JBBPBK010000015">
    <property type="protein sequence ID" value="KAK9268865.1"/>
    <property type="molecule type" value="Genomic_DNA"/>
</dbReference>
<dbReference type="Pfam" id="PF25073">
    <property type="entry name" value="DUF7797"/>
    <property type="match status" value="1"/>
</dbReference>
<feature type="region of interest" description="Disordered" evidence="5">
    <location>
        <begin position="513"/>
        <end position="581"/>
    </location>
</feature>
<proteinExistence type="predicted"/>
<evidence type="ECO:0008006" key="11">
    <source>
        <dbReference type="Google" id="ProtNLM"/>
    </source>
</evidence>
<evidence type="ECO:0000259" key="6">
    <source>
        <dbReference type="PROSITE" id="PS50016"/>
    </source>
</evidence>
<dbReference type="CDD" id="cd04370">
    <property type="entry name" value="BAH"/>
    <property type="match status" value="1"/>
</dbReference>
<feature type="region of interest" description="Disordered" evidence="5">
    <location>
        <begin position="281"/>
        <end position="306"/>
    </location>
</feature>
<feature type="compositionally biased region" description="Low complexity" evidence="5">
    <location>
        <begin position="556"/>
        <end position="566"/>
    </location>
</feature>
<feature type="compositionally biased region" description="Polar residues" evidence="5">
    <location>
        <begin position="540"/>
        <end position="555"/>
    </location>
</feature>
<dbReference type="Proteomes" id="UP001415857">
    <property type="component" value="Unassembled WGS sequence"/>
</dbReference>
<evidence type="ECO:0000259" key="7">
    <source>
        <dbReference type="PROSITE" id="PS51038"/>
    </source>
</evidence>
<feature type="compositionally biased region" description="Basic and acidic residues" evidence="5">
    <location>
        <begin position="470"/>
        <end position="480"/>
    </location>
</feature>
<dbReference type="AlphaFoldDB" id="A0AAP0NAI0"/>
<feature type="domain" description="BAH" evidence="7">
    <location>
        <begin position="681"/>
        <end position="808"/>
    </location>
</feature>
<keyword evidence="10" id="KW-1185">Reference proteome</keyword>
<keyword evidence="3" id="KW-0862">Zinc</keyword>
<dbReference type="InterPro" id="IPR019786">
    <property type="entry name" value="Zinc_finger_PHD-type_CS"/>
</dbReference>
<dbReference type="PANTHER" id="PTHR47527:SF3">
    <property type="entry name" value="RING_FYVE_PHD ZINC FINGER SUPERFAMILY PROTEIN"/>
    <property type="match status" value="1"/>
</dbReference>
<feature type="compositionally biased region" description="Polar residues" evidence="5">
    <location>
        <begin position="261"/>
        <end position="276"/>
    </location>
</feature>
<dbReference type="GO" id="GO:0008270">
    <property type="term" value="F:zinc ion binding"/>
    <property type="evidence" value="ECO:0007669"/>
    <property type="project" value="UniProtKB-KW"/>
</dbReference>
<dbReference type="PROSITE" id="PS51038">
    <property type="entry name" value="BAH"/>
    <property type="match status" value="1"/>
</dbReference>
<feature type="region of interest" description="Disordered" evidence="5">
    <location>
        <begin position="1"/>
        <end position="37"/>
    </location>
</feature>
<dbReference type="SMART" id="SM00249">
    <property type="entry name" value="PHD"/>
    <property type="match status" value="1"/>
</dbReference>
<dbReference type="PANTHER" id="PTHR47527">
    <property type="entry name" value="RING/FYVE/PHD ZINC FINGER SUPERFAMILY PROTEIN"/>
    <property type="match status" value="1"/>
</dbReference>
<evidence type="ECO:0000313" key="8">
    <source>
        <dbReference type="EMBL" id="KAK9268865.1"/>
    </source>
</evidence>
<sequence length="809" mass="87697">MDLTANIELNEQSERRSDGTVATVGEKRSAENGEDSELNVRLKKKGRGEAGDMKRVAEIVLVLSAMAGMRGGRSPTAAEVAMMAEARAKVAEMCLGLAPADIVAKEAIGDVIEDLGLNSKAREQKLGFRPPPKMPIAEKLLHTKRRMEESKEFAYSSQRLQTSFGPAAESRGTSNNVRVFPSDKSSHPPVSSGGFPTTSPLGHVSAATSTSLPHQLPTNEVRSSMVSSGLPSSQSGRDSSSLALPRVERVHFRLDGGTRPVQANSSADHSHVNAPTWTIQPQSATSAKSGPENKLPNQTSAKVDGTVSRMAPQATRDQTSRPFITQTASANLPSIHQPLQGMNFIQAPSLSNKHNEIAKIVQKLLQPQLPEHPTWTPPSRDYMNKALTCQMCKLTINEVESVLLCDACEKGYHIKCLQSYNQKGIPRGEWHCPKCLALSHGKPLPPKYGRVMRNMNAPKVPPNSTGVHSSSEKKAGSVDHKVNQQKITANGISGLQSPAHTGTMGENCIELASGSKMPNAGEMQGNNVSSSRKNVDDKPSSGSFPDNSMKSLKATSGSPSVGSASSERLVSELKSQPTTKLSDAVSNISDLAQALDNSHGVDQAGLLNCADVLSKKYHDNNPKVKDSEKSTIRENIDCTSFGARERAGFSADGLRSVDWIGDVLKVVDEKTFYQSCCIDGVEYKVHNHALFRSSNDKLIPSKLQAMWEDSKTRSKWVIVNRCYFPGDLPEVVGRPCAPENNEVYESNHDSTVMAGLIQGPCEVLPLDKFKEESERRTSLGTEANDGLQPIFLCKWFYDEFKGLFQPVSS</sequence>
<keyword evidence="1" id="KW-0479">Metal-binding</keyword>
<dbReference type="InterPro" id="IPR043151">
    <property type="entry name" value="BAH_sf"/>
</dbReference>
<dbReference type="SMART" id="SM00439">
    <property type="entry name" value="BAH"/>
    <property type="match status" value="1"/>
</dbReference>
<evidence type="ECO:0000256" key="1">
    <source>
        <dbReference type="ARBA" id="ARBA00022723"/>
    </source>
</evidence>
<dbReference type="InterPro" id="IPR056699">
    <property type="entry name" value="DUF7797"/>
</dbReference>
<comment type="caution">
    <text evidence="9">The sequence shown here is derived from an EMBL/GenBank/DDBJ whole genome shotgun (WGS) entry which is preliminary data.</text>
</comment>
<accession>A0AAP0NAI0</accession>
<dbReference type="InterPro" id="IPR001965">
    <property type="entry name" value="Znf_PHD"/>
</dbReference>
<dbReference type="Gene3D" id="3.30.40.10">
    <property type="entry name" value="Zinc/RING finger domain, C3HC4 (zinc finger)"/>
    <property type="match status" value="1"/>
</dbReference>
<evidence type="ECO:0000313" key="9">
    <source>
        <dbReference type="EMBL" id="KAK9269612.1"/>
    </source>
</evidence>
<keyword evidence="2 4" id="KW-0863">Zinc-finger</keyword>
<feature type="region of interest" description="Disordered" evidence="5">
    <location>
        <begin position="456"/>
        <end position="480"/>
    </location>
</feature>
<feature type="domain" description="PHD-type" evidence="6">
    <location>
        <begin position="386"/>
        <end position="438"/>
    </location>
</feature>
<dbReference type="InterPro" id="IPR013083">
    <property type="entry name" value="Znf_RING/FYVE/PHD"/>
</dbReference>
<evidence type="ECO:0000256" key="3">
    <source>
        <dbReference type="ARBA" id="ARBA00022833"/>
    </source>
</evidence>
<feature type="region of interest" description="Disordered" evidence="5">
    <location>
        <begin position="164"/>
        <end position="244"/>
    </location>
</feature>
<dbReference type="InterPro" id="IPR001025">
    <property type="entry name" value="BAH_dom"/>
</dbReference>
<reference evidence="9 10" key="1">
    <citation type="journal article" date="2024" name="Plant J.">
        <title>Genome sequences and population genomics reveal climatic adaptation and genomic divergence between two closely related sweetgum species.</title>
        <authorList>
            <person name="Xu W.Q."/>
            <person name="Ren C.Q."/>
            <person name="Zhang X.Y."/>
            <person name="Comes H.P."/>
            <person name="Liu X.H."/>
            <person name="Li Y.G."/>
            <person name="Kettle C.J."/>
            <person name="Jalonen R."/>
            <person name="Gaisberger H."/>
            <person name="Ma Y.Z."/>
            <person name="Qiu Y.X."/>
        </authorList>
    </citation>
    <scope>NUCLEOTIDE SEQUENCE [LARGE SCALE GENOMIC DNA]</scope>
    <source>
        <strain evidence="9">Hangzhou</strain>
    </source>
</reference>
<gene>
    <name evidence="8" type="ORF">L1049_000630</name>
    <name evidence="9" type="ORF">L1049_001389</name>
</gene>
<feature type="region of interest" description="Disordered" evidence="5">
    <location>
        <begin position="257"/>
        <end position="276"/>
    </location>
</feature>
<protein>
    <recommendedName>
        <fullName evidence="11">PHD finger protein</fullName>
    </recommendedName>
</protein>
<dbReference type="EMBL" id="JBBPBK010000015">
    <property type="protein sequence ID" value="KAK9269612.1"/>
    <property type="molecule type" value="Genomic_DNA"/>
</dbReference>
<dbReference type="PROSITE" id="PS50016">
    <property type="entry name" value="ZF_PHD_2"/>
    <property type="match status" value="1"/>
</dbReference>
<name>A0AAP0NAI0_LIQFO</name>
<evidence type="ECO:0000256" key="4">
    <source>
        <dbReference type="PROSITE-ProRule" id="PRU00146"/>
    </source>
</evidence>
<dbReference type="Gene3D" id="2.30.30.490">
    <property type="match status" value="1"/>
</dbReference>
<dbReference type="GO" id="GO:0003682">
    <property type="term" value="F:chromatin binding"/>
    <property type="evidence" value="ECO:0007669"/>
    <property type="project" value="InterPro"/>
</dbReference>
<reference evidence="9" key="2">
    <citation type="submission" date="2024-04" db="EMBL/GenBank/DDBJ databases">
        <authorList>
            <person name="Xu W."/>
            <person name="Ren C."/>
        </authorList>
    </citation>
    <scope>NUCLEOTIDE SEQUENCE</scope>
    <source>
        <strain evidence="9">Hangzhou</strain>
        <tissue evidence="9">Leaves</tissue>
    </source>
</reference>
<evidence type="ECO:0000256" key="5">
    <source>
        <dbReference type="SAM" id="MobiDB-lite"/>
    </source>
</evidence>
<feature type="compositionally biased region" description="Polar residues" evidence="5">
    <location>
        <begin position="194"/>
        <end position="242"/>
    </location>
</feature>
<evidence type="ECO:0000313" key="10">
    <source>
        <dbReference type="Proteomes" id="UP001415857"/>
    </source>
</evidence>
<dbReference type="InterPro" id="IPR019787">
    <property type="entry name" value="Znf_PHD-finger"/>
</dbReference>
<dbReference type="Pfam" id="PF01426">
    <property type="entry name" value="BAH"/>
    <property type="match status" value="1"/>
</dbReference>
<evidence type="ECO:0000256" key="2">
    <source>
        <dbReference type="ARBA" id="ARBA00022771"/>
    </source>
</evidence>